<feature type="region of interest" description="Disordered" evidence="1">
    <location>
        <begin position="705"/>
        <end position="730"/>
    </location>
</feature>
<dbReference type="InterPro" id="IPR006578">
    <property type="entry name" value="MADF-dom"/>
</dbReference>
<protein>
    <submittedName>
        <fullName evidence="3">Hybrid male rescue protein</fullName>
    </submittedName>
</protein>
<dbReference type="PROSITE" id="PS51029">
    <property type="entry name" value="MADF"/>
    <property type="match status" value="2"/>
</dbReference>
<dbReference type="EMBL" id="FJ151233">
    <property type="protein sequence ID" value="ACJ70484.1"/>
    <property type="molecule type" value="Genomic_DNA"/>
</dbReference>
<evidence type="ECO:0000313" key="3">
    <source>
        <dbReference type="EMBL" id="ACJ70484.1"/>
    </source>
</evidence>
<dbReference type="PANTHER" id="PTHR12243">
    <property type="entry name" value="MADF DOMAIN TRANSCRIPTION FACTOR"/>
    <property type="match status" value="1"/>
</dbReference>
<name>B8X376_DROMA</name>
<dbReference type="GO" id="GO:0006357">
    <property type="term" value="P:regulation of transcription by RNA polymerase II"/>
    <property type="evidence" value="ECO:0007669"/>
    <property type="project" value="TreeGrafter"/>
</dbReference>
<dbReference type="SMART" id="SM00595">
    <property type="entry name" value="MADF"/>
    <property type="match status" value="2"/>
</dbReference>
<feature type="compositionally biased region" description="Low complexity" evidence="1">
    <location>
        <begin position="707"/>
        <end position="721"/>
    </location>
</feature>
<dbReference type="GO" id="GO:0005667">
    <property type="term" value="C:transcription regulator complex"/>
    <property type="evidence" value="ECO:0007669"/>
    <property type="project" value="TreeGrafter"/>
</dbReference>
<organism evidence="3">
    <name type="scientific">Drosophila mauritiana</name>
    <name type="common">Fruit fly</name>
    <dbReference type="NCBI Taxonomy" id="7226"/>
    <lineage>
        <taxon>Eukaryota</taxon>
        <taxon>Metazoa</taxon>
        <taxon>Ecdysozoa</taxon>
        <taxon>Arthropoda</taxon>
        <taxon>Hexapoda</taxon>
        <taxon>Insecta</taxon>
        <taxon>Pterygota</taxon>
        <taxon>Neoptera</taxon>
        <taxon>Endopterygota</taxon>
        <taxon>Diptera</taxon>
        <taxon>Brachycera</taxon>
        <taxon>Muscomorpha</taxon>
        <taxon>Ephydroidea</taxon>
        <taxon>Drosophilidae</taxon>
        <taxon>Drosophila</taxon>
        <taxon>Sophophora</taxon>
    </lineage>
</organism>
<dbReference type="PANTHER" id="PTHR12243:SF67">
    <property type="entry name" value="COREPRESSOR OF PANGOLIN, ISOFORM A-RELATED"/>
    <property type="match status" value="1"/>
</dbReference>
<dbReference type="InterPro" id="IPR039353">
    <property type="entry name" value="TF_Adf1"/>
</dbReference>
<feature type="region of interest" description="Disordered" evidence="1">
    <location>
        <begin position="1192"/>
        <end position="1249"/>
    </location>
</feature>
<evidence type="ECO:0000259" key="2">
    <source>
        <dbReference type="PROSITE" id="PS51029"/>
    </source>
</evidence>
<proteinExistence type="predicted"/>
<evidence type="ECO:0000256" key="1">
    <source>
        <dbReference type="SAM" id="MobiDB-lite"/>
    </source>
</evidence>
<gene>
    <name evidence="3" type="primary">Hmr</name>
</gene>
<feature type="domain" description="MADF" evidence="2">
    <location>
        <begin position="58"/>
        <end position="155"/>
    </location>
</feature>
<feature type="region of interest" description="Disordered" evidence="1">
    <location>
        <begin position="462"/>
        <end position="481"/>
    </location>
</feature>
<dbReference type="GO" id="GO:0005634">
    <property type="term" value="C:nucleus"/>
    <property type="evidence" value="ECO:0007669"/>
    <property type="project" value="TreeGrafter"/>
</dbReference>
<accession>B8X376</accession>
<dbReference type="Pfam" id="PF10545">
    <property type="entry name" value="MADF_DNA_bdg"/>
    <property type="match status" value="2"/>
</dbReference>
<feature type="domain" description="MADF" evidence="2">
    <location>
        <begin position="215"/>
        <end position="297"/>
    </location>
</feature>
<reference evidence="3" key="1">
    <citation type="journal article" date="2008" name="Mol. Biol. Evol.">
        <title>Recurrent positive selection of the Drosophila hybrid incompatibility gene Hmr.</title>
        <authorList>
            <person name="Maheshwari S."/>
            <person name="Wang J."/>
            <person name="Barbash D.A."/>
        </authorList>
    </citation>
    <scope>NUCLEOTIDE SEQUENCE</scope>
    <source>
        <strain evidence="3">M5</strain>
    </source>
</reference>
<feature type="region of interest" description="Disordered" evidence="1">
    <location>
        <begin position="20"/>
        <end position="43"/>
    </location>
</feature>
<feature type="compositionally biased region" description="Low complexity" evidence="1">
    <location>
        <begin position="462"/>
        <end position="475"/>
    </location>
</feature>
<feature type="compositionally biased region" description="Pro residues" evidence="1">
    <location>
        <begin position="1193"/>
        <end position="1209"/>
    </location>
</feature>
<sequence length="1427" mass="159360">MEEEPVANENGFQIIVSDTIGQKTNGVDDDKAPNPFSRSTYPESRDGGILQSYMAERRLIALVSYQPLLYDARHPKFHDVAQREKKWKKIAHHLATNMDNCMTAWSELRYKYQRHVRRLRAFHRSAIQSDRGALRPWRPCMQYEEEMRFLYPHVSRYPLIVDKAQPTEIIETEQVVESETLPDVEVVEDPPVDIIDVDLEEDPTYNYRCSKLQRRLIEAVNAYPLLYDTTYTGYQNTRHRGLIWSAISNEVHDKATKLMKYWLKLQTRYEWELIHRPRHMGTSELCRLMDFMEPHIQRMRGTVCKASKYLQNGWHEPIEHFHSVVALINTMRNMPELVQLTEDSLYKKVKPPRYDEFWQKVGMEVMSGHERCEVTWLVLRAFYHELQAMRLSGYQLQDKWFFEGSISQALTRVASHSTARPALKRTANGAITLAGEPPAKTQALARMPLAIVYPPTTKGSSTSISNSASTATSIGPTFPNVRRSSGPAINNTSAAATNSVSSSVSTDQVHPTFVIPKITSAISVSSAYKIPLKLSPNVRISSKAAGAMGTGVSPIVTTNQMAALNAKPPEVRPQIPQIPGLQVKLHTKNQMPSIPQMAPVVPRTVIRTTNPTNPAQTQDRVYGGPVSTLGELLSGTLRPQNPSSIRSPAPQHTLPNVVPITAPSNITAKSNLPTPTAAPMVQIHQPGLKCAWDGKSNSVPFSKPMGSLPSTSSPAAAPIAPTGEPARAKTIPTKSKLPATTLGNPKKYQPIVPAAVPTATRMAKPAAEPATELPVPTPPIATGQTTRVIRKTPLLPKSATQVASDKYATIRGTLASQAKSVGAALETLDMNNISAPVATPAKLPTVAKATTASQSAKEATAAGSASLGSQPEKLPLGDITVCLHENPTTGNVLQIWCCNQDTRYNLNMVRTATLIREVMAVPQLHNDNPQLAAKCVEFWQAIAKKFHMPEEAVRACWKFLASNMSVFPMIAPMSELMRPFKASVKVWEKSNRLFGKFDEIALKYQWLKHKDVLPAVIRFFAKHEHLYCDLRKPRPGEDAQAPPQLTNLEKQEVWREARLKFPNLNHRDIWSMFKFAFRTYLDDLERGIENPWPHNWWQALEQLRFLVNVRYHPLEPYYYIVHNKMSEEVKRCSMYEALTSSDPTDKTKSAPTSLLTGLTKEPMPWETEEAKRLLTGKLNSVRSVATLTQITPAPAPAPASAPDAQPIPVPDGVSVPKETSESKPASNATVKSHKDKNISTARKRSTPARNVTCHNLSPIEAFELCKQLRSQPNTYERASTLDKRTAWVRVSKELNATVTDCRLGLQYALREMRNLKIADPNNQCTMGHKYLHHMSEIYKQVKPNAQLTVRTPQQLNQLNKSLEKNTQEVKPQEFLPEINLSTCSPDLVVKNWAYAVGNLSTASQDALLGKMTQLFSKYAKKVNPPPP</sequence>